<sequence length="1340" mass="148247">MQHGHRRFHSVTSAPQFVMLGRASLLWARREAGSPTSGPRQSHVTPFFAALFSTCFTEDDLADDVTSRRVAFVQHALSAKGRPVAGGTAVAGGKWPVTAPSASLSLRPWHVIANLKHAVLFAMNEEKSQRDKVGETGRDDVSRRQGEDESTCLRKGIREDKGANCRGGERHVAPSEIVRLVRDSMRAVQQQGTRAMTDAMMTEAKTLQDTPQLQEMEDKLQWEREALRNGPQKAAKEALMSYVLGGGDELSGEARSTLEPLRLVLKETMRFSAYAFHLTFETLLRQGQDYMAVELFRRWWRHNPHLFPIELGPNLEDEVVSMLADIRAEGDVSPLQWGMIARFLAQIPYKKYMVSSPLFTRALKVALCLGIPALEDEFVLKELIYRGVYMACCGSRTGNMDGSGHNTDPSTCRNDLYFHVYQEKYEDWLVLIGAIAAAAVLERHAEAFLQEQGGGARYDRFVRSVRDEYTAFIQKASCPQLLYSTQASPTATTKQDEETSKPSAVPGWSKLLFTTVLRCYEEAGVFHASPVRRPGNTAALWRQIHTRLIQQFPHVFHAGNTVTTLLSFAALEEAAVSSLGTRRLTFYGKEEALCRWRLECLPERETQGGGSSILNEFARPQAISDIPRVSRRLRARLVTAHSARLSDVVREACADGNPSTDAEVHAQQKQLHWKQRELFGHALSLSASQHSIPVFVTSEEVKSYAADAIDEIEAARLSIVEIFREHTALPMLRPASSLDELNSQERRSCGGILAEASQPSMYLFLRLVSLLSSFGESPVSATEAVDNADENRSFPLLTCIEEDILPYCHPSVAIFLRRCCTTYLSRSGARGIQALVGGHQTFLEQLTEEAAVERLLVGVLWGGGMGKRATELSNHYSFGSGSLAWQVIAQHRPVIFRTGGRSLLEMVLSHLMTLSLTIPDDYRRIVCVSSHMHRVIADVMDSASTALSALRNELEWNPAPARHIYISLLELLSWVIDKNSKNKVVEGAMNGIMCEGSTDEAGDEDASEEDSGANLPTLVDTARHWRAVQRCFRMQASVFKVFPPSLLERICLILVHSCPDVELIVTCFLALCQQPRGESRSGGETLSFVTPRLLTSLCCLLVMNGLSRSSVLKWREQNGAPSSSLSPSCVGGGADANALSEWHLVCLEHLVPSASQHQNEERAGPERCIAGYHEGGDDSAVGTNEAAHLLGSIVLDVLLSDAHWRPLRNAQYYVFIFASEAESPPREGADAASVHGNKSSFPLGVVLPSRQMSFSHPTGVRQRVTNLKDALREMGAVGRLQLRSSMSPVQRREKGVLEAYRLTDDDDNDADGEEDVVNFFLRFGADELEATTPPFSRDSI</sequence>
<keyword evidence="3" id="KW-1185">Reference proteome</keyword>
<dbReference type="VEuPathDB" id="TriTrypDB:TRSC58_05865"/>
<feature type="compositionally biased region" description="Basic and acidic residues" evidence="1">
    <location>
        <begin position="126"/>
        <end position="147"/>
    </location>
</feature>
<dbReference type="EMBL" id="AUPL01005865">
    <property type="protein sequence ID" value="ESL06462.1"/>
    <property type="molecule type" value="Genomic_DNA"/>
</dbReference>
<feature type="region of interest" description="Disordered" evidence="1">
    <location>
        <begin position="126"/>
        <end position="149"/>
    </location>
</feature>
<dbReference type="Proteomes" id="UP000031737">
    <property type="component" value="Unassembled WGS sequence"/>
</dbReference>
<dbReference type="OrthoDB" id="246363at2759"/>
<protein>
    <submittedName>
        <fullName evidence="2">Uncharacterized protein</fullName>
    </submittedName>
</protein>
<organism evidence="2 3">
    <name type="scientific">Trypanosoma rangeli SC58</name>
    <dbReference type="NCBI Taxonomy" id="429131"/>
    <lineage>
        <taxon>Eukaryota</taxon>
        <taxon>Discoba</taxon>
        <taxon>Euglenozoa</taxon>
        <taxon>Kinetoplastea</taxon>
        <taxon>Metakinetoplastina</taxon>
        <taxon>Trypanosomatida</taxon>
        <taxon>Trypanosomatidae</taxon>
        <taxon>Trypanosoma</taxon>
        <taxon>Herpetosoma</taxon>
    </lineage>
</organism>
<reference evidence="2 3" key="1">
    <citation type="submission" date="2013-07" db="EMBL/GenBank/DDBJ databases">
        <authorList>
            <person name="Stoco P.H."/>
            <person name="Wagner G."/>
            <person name="Gerber A."/>
            <person name="Zaha A."/>
            <person name="Thompson C."/>
            <person name="Bartholomeu D.C."/>
            <person name="Luckemeyer D.D."/>
            <person name="Bahia D."/>
            <person name="Loreto E."/>
            <person name="Prestes E.B."/>
            <person name="Lima F.M."/>
            <person name="Rodrigues-Luiz G."/>
            <person name="Vallejo G.A."/>
            <person name="Filho J.F."/>
            <person name="Monteiro K.M."/>
            <person name="Tyler K.M."/>
            <person name="de Almeida L.G."/>
            <person name="Ortiz M.F."/>
            <person name="Siervo M.A."/>
            <person name="de Moraes M.H."/>
            <person name="Cunha O.L."/>
            <person name="Mendonca-Neto R."/>
            <person name="Silva R."/>
            <person name="Teixeira S.M."/>
            <person name="Murta S.M."/>
            <person name="Sincero T.C."/>
            <person name="Mendes T.A."/>
            <person name="Urmenyi T.P."/>
            <person name="Silva V.G."/>
            <person name="da Rocha W.D."/>
            <person name="Andersson B."/>
            <person name="Romanha A.J."/>
            <person name="Steindel M."/>
            <person name="de Vasconcelos A.T."/>
            <person name="Grisard E.C."/>
        </authorList>
    </citation>
    <scope>NUCLEOTIDE SEQUENCE [LARGE SCALE GENOMIC DNA]</scope>
    <source>
        <strain evidence="2 3">SC58</strain>
    </source>
</reference>
<accession>A0A061IZI5</accession>
<evidence type="ECO:0000313" key="3">
    <source>
        <dbReference type="Proteomes" id="UP000031737"/>
    </source>
</evidence>
<proteinExistence type="predicted"/>
<evidence type="ECO:0000313" key="2">
    <source>
        <dbReference type="EMBL" id="ESL06462.1"/>
    </source>
</evidence>
<gene>
    <name evidence="2" type="ORF">TRSC58_05865</name>
</gene>
<name>A0A061IZI5_TRYRA</name>
<evidence type="ECO:0000256" key="1">
    <source>
        <dbReference type="SAM" id="MobiDB-lite"/>
    </source>
</evidence>
<comment type="caution">
    <text evidence="2">The sequence shown here is derived from an EMBL/GenBank/DDBJ whole genome shotgun (WGS) entry which is preliminary data.</text>
</comment>